<dbReference type="PANTHER" id="PTHR34512">
    <property type="entry name" value="CELL SURFACE PROTEIN"/>
    <property type="match status" value="1"/>
</dbReference>
<name>A0A381WZC3_9ZZZZ</name>
<reference evidence="2" key="1">
    <citation type="submission" date="2018-05" db="EMBL/GenBank/DDBJ databases">
        <authorList>
            <person name="Lanie J.A."/>
            <person name="Ng W.-L."/>
            <person name="Kazmierczak K.M."/>
            <person name="Andrzejewski T.M."/>
            <person name="Davidsen T.M."/>
            <person name="Wayne K.J."/>
            <person name="Tettelin H."/>
            <person name="Glass J.I."/>
            <person name="Rusch D."/>
            <person name="Podicherti R."/>
            <person name="Tsui H.-C.T."/>
            <person name="Winkler M.E."/>
        </authorList>
    </citation>
    <scope>NUCLEOTIDE SEQUENCE</scope>
</reference>
<dbReference type="Gene3D" id="2.130.10.10">
    <property type="entry name" value="YVTN repeat-like/Quinoprotein amine dehydrogenase"/>
    <property type="match status" value="2"/>
</dbReference>
<dbReference type="InterPro" id="IPR015943">
    <property type="entry name" value="WD40/YVTN_repeat-like_dom_sf"/>
</dbReference>
<accession>A0A381WZC3</accession>
<dbReference type="EMBL" id="UINC01013218">
    <property type="protein sequence ID" value="SVA57267.1"/>
    <property type="molecule type" value="Genomic_DNA"/>
</dbReference>
<evidence type="ECO:0000313" key="2">
    <source>
        <dbReference type="EMBL" id="SVA57267.1"/>
    </source>
</evidence>
<dbReference type="PANTHER" id="PTHR34512:SF30">
    <property type="entry name" value="OUTER MEMBRANE PROTEIN ASSEMBLY FACTOR BAMB"/>
    <property type="match status" value="1"/>
</dbReference>
<dbReference type="InterPro" id="IPR018391">
    <property type="entry name" value="PQQ_b-propeller_rpt"/>
</dbReference>
<sequence length="422" mass="46380">MRSVVLFFFVAGLIRAENWPGWRGPSGDGVSAGKGIPTKWSSTENIAWKIAVPGEGHSSPIVWGDKVFLTSSLTEKNKRILLCIDRLSGQTVWQRDVVQSPPETVHRLNSRASGTPATDGKQVYVTFMRAEGDEVIAPNVGSERLITPGKIIVAAYDLDGNEKWKTNVGDFLSAHGFNTCPVLFEDLVILNGDHDGNAYLVALDRQSGRQRWRTRRENKTRSYVTPIIRKIDGITQMILSGSLCIASYDPRNGKRHWIVDGPTEQFVASMVYDGKYVFATGGYPERHTLAIRPGGKGNVTDTHIAWRTTRGAAYVPSPIISGRYLLMVADSGIASCFEARTGKRHWMERLPGGHSPSPVSADGLVYFVSDRGVTTIIRPSETFAVIAKNELGEPVSASPAISQGQIFLRTHQHLYCIGSKKN</sequence>
<feature type="domain" description="Pyrrolo-quinoline quinone repeat" evidence="1">
    <location>
        <begin position="152"/>
        <end position="377"/>
    </location>
</feature>
<protein>
    <recommendedName>
        <fullName evidence="1">Pyrrolo-quinoline quinone repeat domain-containing protein</fullName>
    </recommendedName>
</protein>
<evidence type="ECO:0000259" key="1">
    <source>
        <dbReference type="Pfam" id="PF13360"/>
    </source>
</evidence>
<dbReference type="InterPro" id="IPR011047">
    <property type="entry name" value="Quinoprotein_ADH-like_sf"/>
</dbReference>
<dbReference type="SMART" id="SM00564">
    <property type="entry name" value="PQQ"/>
    <property type="match status" value="3"/>
</dbReference>
<feature type="domain" description="Pyrrolo-quinoline quinone repeat" evidence="1">
    <location>
        <begin position="40"/>
        <end position="128"/>
    </location>
</feature>
<gene>
    <name evidence="2" type="ORF">METZ01_LOCUS110121</name>
</gene>
<dbReference type="AlphaFoldDB" id="A0A381WZC3"/>
<organism evidence="2">
    <name type="scientific">marine metagenome</name>
    <dbReference type="NCBI Taxonomy" id="408172"/>
    <lineage>
        <taxon>unclassified sequences</taxon>
        <taxon>metagenomes</taxon>
        <taxon>ecological metagenomes</taxon>
    </lineage>
</organism>
<dbReference type="SUPFAM" id="SSF50998">
    <property type="entry name" value="Quinoprotein alcohol dehydrogenase-like"/>
    <property type="match status" value="1"/>
</dbReference>
<dbReference type="InterPro" id="IPR002372">
    <property type="entry name" value="PQQ_rpt_dom"/>
</dbReference>
<proteinExistence type="predicted"/>
<dbReference type="Pfam" id="PF13360">
    <property type="entry name" value="PQQ_2"/>
    <property type="match status" value="2"/>
</dbReference>